<keyword evidence="4" id="KW-0107">Calcium channel</keyword>
<keyword evidence="8" id="KW-0106">Calcium</keyword>
<feature type="signal peptide" evidence="17">
    <location>
        <begin position="1"/>
        <end position="19"/>
    </location>
</feature>
<evidence type="ECO:0000313" key="20">
    <source>
        <dbReference type="RefSeq" id="XP_065671002.1"/>
    </source>
</evidence>
<keyword evidence="7 17" id="KW-0732">Signal</keyword>
<keyword evidence="13" id="KW-1015">Disulfide bond</keyword>
<evidence type="ECO:0000256" key="6">
    <source>
        <dbReference type="ARBA" id="ARBA00022723"/>
    </source>
</evidence>
<dbReference type="Pfam" id="PF00092">
    <property type="entry name" value="VWA"/>
    <property type="match status" value="1"/>
</dbReference>
<reference evidence="20" key="1">
    <citation type="submission" date="2025-08" db="UniProtKB">
        <authorList>
            <consortium name="RefSeq"/>
        </authorList>
    </citation>
    <scope>IDENTIFICATION</scope>
</reference>
<evidence type="ECO:0000256" key="14">
    <source>
        <dbReference type="ARBA" id="ARBA00023180"/>
    </source>
</evidence>
<evidence type="ECO:0000256" key="11">
    <source>
        <dbReference type="ARBA" id="ARBA00023065"/>
    </source>
</evidence>
<dbReference type="SUPFAM" id="SSF53300">
    <property type="entry name" value="vWA-like"/>
    <property type="match status" value="1"/>
</dbReference>
<protein>
    <submittedName>
        <fullName evidence="20">Voltage-dependent calcium channel subunit alpha-2/delta-3 isoform X2</fullName>
    </submittedName>
</protein>
<evidence type="ECO:0000256" key="7">
    <source>
        <dbReference type="ARBA" id="ARBA00022729"/>
    </source>
</evidence>
<evidence type="ECO:0000256" key="13">
    <source>
        <dbReference type="ARBA" id="ARBA00023157"/>
    </source>
</evidence>
<proteinExistence type="predicted"/>
<evidence type="ECO:0000256" key="5">
    <source>
        <dbReference type="ARBA" id="ARBA00022692"/>
    </source>
</evidence>
<dbReference type="Pfam" id="PF08473">
    <property type="entry name" value="VGCC_alpha2"/>
    <property type="match status" value="1"/>
</dbReference>
<name>A0ABM4D9J0_HYDVU</name>
<keyword evidence="12 16" id="KW-0472">Membrane</keyword>
<keyword evidence="6" id="KW-0479">Metal-binding</keyword>
<keyword evidence="11" id="KW-0406">Ion transport</keyword>
<evidence type="ECO:0000256" key="16">
    <source>
        <dbReference type="SAM" id="Phobius"/>
    </source>
</evidence>
<evidence type="ECO:0000256" key="3">
    <source>
        <dbReference type="ARBA" id="ARBA00022568"/>
    </source>
</evidence>
<evidence type="ECO:0000256" key="2">
    <source>
        <dbReference type="ARBA" id="ARBA00022448"/>
    </source>
</evidence>
<gene>
    <name evidence="20" type="primary">LOC100212792</name>
</gene>
<evidence type="ECO:0000256" key="15">
    <source>
        <dbReference type="ARBA" id="ARBA00023303"/>
    </source>
</evidence>
<dbReference type="RefSeq" id="XP_065671002.1">
    <property type="nucleotide sequence ID" value="XM_065814930.1"/>
</dbReference>
<keyword evidence="3" id="KW-0109">Calcium transport</keyword>
<feature type="domain" description="VWFA" evidence="18">
    <location>
        <begin position="243"/>
        <end position="428"/>
    </location>
</feature>
<dbReference type="InterPro" id="IPR013608">
    <property type="entry name" value="VWA_N"/>
</dbReference>
<keyword evidence="19" id="KW-1185">Reference proteome</keyword>
<evidence type="ECO:0000256" key="1">
    <source>
        <dbReference type="ARBA" id="ARBA00004479"/>
    </source>
</evidence>
<dbReference type="InterPro" id="IPR002035">
    <property type="entry name" value="VWF_A"/>
</dbReference>
<dbReference type="InterPro" id="IPR036465">
    <property type="entry name" value="vWFA_dom_sf"/>
</dbReference>
<dbReference type="Pfam" id="PF08399">
    <property type="entry name" value="VWA_N"/>
    <property type="match status" value="1"/>
</dbReference>
<evidence type="ECO:0000313" key="19">
    <source>
        <dbReference type="Proteomes" id="UP001652625"/>
    </source>
</evidence>
<keyword evidence="5 16" id="KW-0812">Transmembrane</keyword>
<evidence type="ECO:0000256" key="8">
    <source>
        <dbReference type="ARBA" id="ARBA00022837"/>
    </source>
</evidence>
<evidence type="ECO:0000256" key="17">
    <source>
        <dbReference type="SAM" id="SignalP"/>
    </source>
</evidence>
<dbReference type="SMART" id="SM00327">
    <property type="entry name" value="VWA"/>
    <property type="match status" value="1"/>
</dbReference>
<dbReference type="PROSITE" id="PS50234">
    <property type="entry name" value="VWFA"/>
    <property type="match status" value="1"/>
</dbReference>
<evidence type="ECO:0000256" key="9">
    <source>
        <dbReference type="ARBA" id="ARBA00022882"/>
    </source>
</evidence>
<dbReference type="InterPro" id="IPR051173">
    <property type="entry name" value="Ca_channel_alpha-2/delta"/>
</dbReference>
<evidence type="ECO:0000256" key="4">
    <source>
        <dbReference type="ARBA" id="ARBA00022673"/>
    </source>
</evidence>
<sequence length="1095" mass="124673">MALVLTIIVFSTALTGIHLQNIQNNEIEPRLKQAAIIFSQVLDFHLNKLTNYKKLNEIFRNVSKIAKYNKTNGQEILDKFADDIEKIFSKKKVLLKNLEKKVVNLRNNYTYNPNIGNFTYLSSRFVNNSNNKSSYVKIVKEFPTDVPINQSESFVHVPTNIYEYNKYTLNTVRWTEPLNKVFKDNEKSIENNDSSVVLQYYCDTSGLLRMYPGNLNGLNETSVDLFDCRRRLWYQQSAASPKDVVILIDRSGSMTGNNIVIAKIAAKSIIDTLDENDYFNVIFAGENATMVSDCANYLLQATKFNKEKIKLAINKVNEQKGVLNIEKGIEKAFKTLNSGQEYNRTYSSRCNKIILFFSDGIEGDYSNTAKSFLDRWNNDKSVRVFTYLVGRIKNPNDRVLKEMACNNRGHFYQIQTLGNVWNTVIQYLEVLSQPIVQHKADVQPKISPVYLDSSGAGMILTMSLGVFNSTNLVGVVGLDMLIRALTQLAPISELGYFSHTVIINSNGFIVQHPKYLDQNGYLPLPTNVYFEDLEYSVKKSDSKNLKNSILKGESSSIRFLTYWLYDNNTKIAENNVTYYYKPVLNLTLFVSLAISDVDIINVTLKDLDLTNTNLYDKGIEALNDIDYPNYYTYVDIPNWRFCNNSANRGDATLDLKVYPNASELQDYLKIVDKKEVFNIDSPLCNTDLTLDLLLSAALVIEPVTDSWQTYFDNLYSKDPNFMSVFVCTGAGYTRYFSLKNQSLIRDSLRTSVFEKAVAMPDFSIIASSPIRSIFNDEVFFIQILASTWMESNGERILMAVTGAEINSGFLRDLLNNATNSIGRDCSKNDSITCALIDQNGFILVSNQGTRSIGKFFGQYHSKVMKFFVEKGIFKQINLVNRQASCSEDIYNDSAANFFLTPAKIILGTLKWLLNSVWRLIVQAVVFAAQILLKKSSIIMVSSQNLKSINISCTKNMIFFLFQNTVWNKFYSEEVNRKIIKERSETLLRVPCSASSAQFFSLTSVPNTNLLFIIVDSPSDSKCNTPMNLVEDIDQQDEFCKQNESFRTYPGTCYSDRVLDKEKPQFCGKCDHFCSSVALIFAQLTLLVIFFNYYYL</sequence>
<keyword evidence="9" id="KW-0851">Voltage-gated channel</keyword>
<dbReference type="PANTHER" id="PTHR10166:SF37">
    <property type="entry name" value="STOLID, ISOFORM H"/>
    <property type="match status" value="1"/>
</dbReference>
<dbReference type="Gene3D" id="3.40.50.410">
    <property type="entry name" value="von Willebrand factor, type A domain"/>
    <property type="match status" value="1"/>
</dbReference>
<accession>A0ABM4D9J0</accession>
<dbReference type="GeneID" id="100212792"/>
<evidence type="ECO:0000256" key="10">
    <source>
        <dbReference type="ARBA" id="ARBA00022989"/>
    </source>
</evidence>
<dbReference type="PANTHER" id="PTHR10166">
    <property type="entry name" value="VOLTAGE-DEPENDENT CALCIUM CHANNEL SUBUNIT ALPHA-2/DELTA-RELATED"/>
    <property type="match status" value="1"/>
</dbReference>
<evidence type="ECO:0000259" key="18">
    <source>
        <dbReference type="PROSITE" id="PS50234"/>
    </source>
</evidence>
<feature type="transmembrane region" description="Helical" evidence="16">
    <location>
        <begin position="1072"/>
        <end position="1094"/>
    </location>
</feature>
<dbReference type="Proteomes" id="UP001652625">
    <property type="component" value="Chromosome 13"/>
</dbReference>
<dbReference type="InterPro" id="IPR013680">
    <property type="entry name" value="VDCC_a2/dsu"/>
</dbReference>
<organism evidence="19 20">
    <name type="scientific">Hydra vulgaris</name>
    <name type="common">Hydra</name>
    <name type="synonym">Hydra attenuata</name>
    <dbReference type="NCBI Taxonomy" id="6087"/>
    <lineage>
        <taxon>Eukaryota</taxon>
        <taxon>Metazoa</taxon>
        <taxon>Cnidaria</taxon>
        <taxon>Hydrozoa</taxon>
        <taxon>Hydroidolina</taxon>
        <taxon>Anthoathecata</taxon>
        <taxon>Aplanulata</taxon>
        <taxon>Hydridae</taxon>
        <taxon>Hydra</taxon>
    </lineage>
</organism>
<keyword evidence="10 16" id="KW-1133">Transmembrane helix</keyword>
<comment type="subcellular location">
    <subcellularLocation>
        <location evidence="1">Membrane</location>
        <topology evidence="1">Single-pass type I membrane protein</topology>
    </subcellularLocation>
</comment>
<keyword evidence="14" id="KW-0325">Glycoprotein</keyword>
<evidence type="ECO:0000256" key="12">
    <source>
        <dbReference type="ARBA" id="ARBA00023136"/>
    </source>
</evidence>
<keyword evidence="15" id="KW-0407">Ion channel</keyword>
<feature type="chain" id="PRO_5045944883" evidence="17">
    <location>
        <begin position="20"/>
        <end position="1095"/>
    </location>
</feature>
<keyword evidence="2" id="KW-0813">Transport</keyword>
<dbReference type="Gene3D" id="3.30.450.20">
    <property type="entry name" value="PAS domain"/>
    <property type="match status" value="1"/>
</dbReference>